<gene>
    <name evidence="3" type="ORF">Sipo8835_39745</name>
</gene>
<dbReference type="SMART" id="SM00346">
    <property type="entry name" value="HTH_ICLR"/>
    <property type="match status" value="1"/>
</dbReference>
<dbReference type="EMBL" id="SPAZ01000321">
    <property type="protein sequence ID" value="TQE19219.1"/>
    <property type="molecule type" value="Genomic_DNA"/>
</dbReference>
<protein>
    <submittedName>
        <fullName evidence="3">MarR family transcriptional regulator</fullName>
    </submittedName>
</protein>
<dbReference type="Pfam" id="PF09339">
    <property type="entry name" value="HTH_IclR"/>
    <property type="match status" value="1"/>
</dbReference>
<comment type="caution">
    <text evidence="3">The sequence shown here is derived from an EMBL/GenBank/DDBJ whole genome shotgun (WGS) entry which is preliminary data.</text>
</comment>
<keyword evidence="2" id="KW-0804">Transcription</keyword>
<name>A0A540P7C9_9ACTN</name>
<dbReference type="PROSITE" id="PS51077">
    <property type="entry name" value="HTH_ICLR"/>
    <property type="match status" value="1"/>
</dbReference>
<evidence type="ECO:0000256" key="2">
    <source>
        <dbReference type="ARBA" id="ARBA00023163"/>
    </source>
</evidence>
<dbReference type="InterPro" id="IPR036390">
    <property type="entry name" value="WH_DNA-bd_sf"/>
</dbReference>
<proteinExistence type="predicted"/>
<dbReference type="InterPro" id="IPR029016">
    <property type="entry name" value="GAF-like_dom_sf"/>
</dbReference>
<dbReference type="Gene3D" id="3.30.450.40">
    <property type="match status" value="2"/>
</dbReference>
<dbReference type="SUPFAM" id="SSF55781">
    <property type="entry name" value="GAF domain-like"/>
    <property type="match status" value="1"/>
</dbReference>
<accession>A0A540P7C9</accession>
<dbReference type="SUPFAM" id="SSF46785">
    <property type="entry name" value="Winged helix' DNA-binding domain"/>
    <property type="match status" value="1"/>
</dbReference>
<dbReference type="RefSeq" id="WP_078614259.1">
    <property type="nucleotide sequence ID" value="NZ_CP182305.1"/>
</dbReference>
<dbReference type="GeneID" id="301696710"/>
<dbReference type="InterPro" id="IPR050707">
    <property type="entry name" value="HTH_MetabolicPath_Reg"/>
</dbReference>
<dbReference type="InterPro" id="IPR005471">
    <property type="entry name" value="Tscrpt_reg_IclR_N"/>
</dbReference>
<organism evidence="3 4">
    <name type="scientific">Streptomyces ipomoeae</name>
    <dbReference type="NCBI Taxonomy" id="103232"/>
    <lineage>
        <taxon>Bacteria</taxon>
        <taxon>Bacillati</taxon>
        <taxon>Actinomycetota</taxon>
        <taxon>Actinomycetes</taxon>
        <taxon>Kitasatosporales</taxon>
        <taxon>Streptomycetaceae</taxon>
        <taxon>Streptomyces</taxon>
    </lineage>
</organism>
<evidence type="ECO:0000256" key="1">
    <source>
        <dbReference type="ARBA" id="ARBA00023015"/>
    </source>
</evidence>
<dbReference type="AlphaFoldDB" id="A0A540P7C9"/>
<reference evidence="3 4" key="1">
    <citation type="submission" date="2019-03" db="EMBL/GenBank/DDBJ databases">
        <title>Comparative genomic analyses of the sweetpotato soil rot pathogen, Streptomyces ipomoeae.</title>
        <authorList>
            <person name="Ruschel Soares N."/>
            <person name="Badger J.H."/>
            <person name="Huguet-Tapia J.C."/>
            <person name="Clark C.A."/>
            <person name="Pettis G.S."/>
        </authorList>
    </citation>
    <scope>NUCLEOTIDE SEQUENCE [LARGE SCALE GENOMIC DNA]</scope>
    <source>
        <strain evidence="3 4">88-35</strain>
    </source>
</reference>
<dbReference type="InterPro" id="IPR036388">
    <property type="entry name" value="WH-like_DNA-bd_sf"/>
</dbReference>
<dbReference type="Gene3D" id="1.10.10.10">
    <property type="entry name" value="Winged helix-like DNA-binding domain superfamily/Winged helix DNA-binding domain"/>
    <property type="match status" value="1"/>
</dbReference>
<dbReference type="GO" id="GO:0003700">
    <property type="term" value="F:DNA-binding transcription factor activity"/>
    <property type="evidence" value="ECO:0007669"/>
    <property type="project" value="TreeGrafter"/>
</dbReference>
<dbReference type="GO" id="GO:0003677">
    <property type="term" value="F:DNA binding"/>
    <property type="evidence" value="ECO:0007669"/>
    <property type="project" value="InterPro"/>
</dbReference>
<sequence>MSGSAQSAHPEGGSVATDPAKRPSQPAAQTLIRGLAVLRAVAQRPQGLTATEIATQTGLHRTVVHRLVNTLMSEGFVAKDAAGYYRPGRELHSLANMSQPTLVEFVQPHLQRLADEHGGTAVVFVAEQDSVVAVATAVPEQSEYHLAYRKGSRQPLDRGAAPCAIQAGRPATAEDSAAVREARRRGWTVSHGAVEPGAHAVAAPLARDGDVLDACVQFISHRRDRVEAATHDVLKVAEVIRAFCLGAR</sequence>
<evidence type="ECO:0000313" key="4">
    <source>
        <dbReference type="Proteomes" id="UP000318720"/>
    </source>
</evidence>
<evidence type="ECO:0000313" key="3">
    <source>
        <dbReference type="EMBL" id="TQE19219.1"/>
    </source>
</evidence>
<dbReference type="GO" id="GO:0045892">
    <property type="term" value="P:negative regulation of DNA-templated transcription"/>
    <property type="evidence" value="ECO:0007669"/>
    <property type="project" value="TreeGrafter"/>
</dbReference>
<dbReference type="PANTHER" id="PTHR30136:SF24">
    <property type="entry name" value="HTH-TYPE TRANSCRIPTIONAL REPRESSOR ALLR"/>
    <property type="match status" value="1"/>
</dbReference>
<keyword evidence="1" id="KW-0805">Transcription regulation</keyword>
<dbReference type="PANTHER" id="PTHR30136">
    <property type="entry name" value="HELIX-TURN-HELIX TRANSCRIPTIONAL REGULATOR, ICLR FAMILY"/>
    <property type="match status" value="1"/>
</dbReference>
<dbReference type="Proteomes" id="UP000318720">
    <property type="component" value="Unassembled WGS sequence"/>
</dbReference>